<feature type="region of interest" description="Disordered" evidence="1">
    <location>
        <begin position="1"/>
        <end position="30"/>
    </location>
</feature>
<reference evidence="2" key="1">
    <citation type="submission" date="2020-07" db="EMBL/GenBank/DDBJ databases">
        <title>Multicomponent nature underlies the extraordinary mechanical properties of spider dragline silk.</title>
        <authorList>
            <person name="Kono N."/>
            <person name="Nakamura H."/>
            <person name="Mori M."/>
            <person name="Yoshida Y."/>
            <person name="Ohtoshi R."/>
            <person name="Malay A.D."/>
            <person name="Moran D.A.P."/>
            <person name="Tomita M."/>
            <person name="Numata K."/>
            <person name="Arakawa K."/>
        </authorList>
    </citation>
    <scope>NUCLEOTIDE SEQUENCE</scope>
</reference>
<protein>
    <submittedName>
        <fullName evidence="2">Uncharacterized protein</fullName>
    </submittedName>
</protein>
<dbReference type="AlphaFoldDB" id="A0A8X6FPF3"/>
<dbReference type="EMBL" id="BMAO01013049">
    <property type="protein sequence ID" value="GFQ85897.1"/>
    <property type="molecule type" value="Genomic_DNA"/>
</dbReference>
<name>A0A8X6FPF3_TRICU</name>
<comment type="caution">
    <text evidence="2">The sequence shown here is derived from an EMBL/GenBank/DDBJ whole genome shotgun (WGS) entry which is preliminary data.</text>
</comment>
<gene>
    <name evidence="2" type="ORF">TNCT_337721</name>
</gene>
<organism evidence="2 3">
    <name type="scientific">Trichonephila clavata</name>
    <name type="common">Joro spider</name>
    <name type="synonym">Nephila clavata</name>
    <dbReference type="NCBI Taxonomy" id="2740835"/>
    <lineage>
        <taxon>Eukaryota</taxon>
        <taxon>Metazoa</taxon>
        <taxon>Ecdysozoa</taxon>
        <taxon>Arthropoda</taxon>
        <taxon>Chelicerata</taxon>
        <taxon>Arachnida</taxon>
        <taxon>Araneae</taxon>
        <taxon>Araneomorphae</taxon>
        <taxon>Entelegynae</taxon>
        <taxon>Araneoidea</taxon>
        <taxon>Nephilidae</taxon>
        <taxon>Trichonephila</taxon>
    </lineage>
</organism>
<dbReference type="Proteomes" id="UP000887116">
    <property type="component" value="Unassembled WGS sequence"/>
</dbReference>
<accession>A0A8X6FPF3</accession>
<sequence length="76" mass="8428">MPQEVSSEVPQPLQDRQRIKAHSPSTQTTLLNATKPNAFPMLEGDKCFAALFFAAHFQSYGSVVTSQVIVISKHRL</sequence>
<evidence type="ECO:0000313" key="2">
    <source>
        <dbReference type="EMBL" id="GFQ85897.1"/>
    </source>
</evidence>
<evidence type="ECO:0000313" key="3">
    <source>
        <dbReference type="Proteomes" id="UP000887116"/>
    </source>
</evidence>
<keyword evidence="3" id="KW-1185">Reference proteome</keyword>
<proteinExistence type="predicted"/>
<evidence type="ECO:0000256" key="1">
    <source>
        <dbReference type="SAM" id="MobiDB-lite"/>
    </source>
</evidence>